<gene>
    <name evidence="1" type="ORF">EDB92DRAFT_1801305</name>
</gene>
<protein>
    <submittedName>
        <fullName evidence="1">Fungal fruit body lectin</fullName>
    </submittedName>
</protein>
<dbReference type="AlphaFoldDB" id="A0AAD4Q678"/>
<evidence type="ECO:0000313" key="2">
    <source>
        <dbReference type="Proteomes" id="UP001201163"/>
    </source>
</evidence>
<dbReference type="SUPFAM" id="SSF63724">
    <property type="entry name" value="Cytolysin/lectin"/>
    <property type="match status" value="1"/>
</dbReference>
<comment type="caution">
    <text evidence="1">The sequence shown here is derived from an EMBL/GenBank/DDBJ whole genome shotgun (WGS) entry which is preliminary data.</text>
</comment>
<accession>A0AAD4Q678</accession>
<name>A0AAD4Q678_9AGAM</name>
<dbReference type="Proteomes" id="UP001201163">
    <property type="component" value="Unassembled WGS sequence"/>
</dbReference>
<organism evidence="1 2">
    <name type="scientific">Lactarius akahatsu</name>
    <dbReference type="NCBI Taxonomy" id="416441"/>
    <lineage>
        <taxon>Eukaryota</taxon>
        <taxon>Fungi</taxon>
        <taxon>Dikarya</taxon>
        <taxon>Basidiomycota</taxon>
        <taxon>Agaricomycotina</taxon>
        <taxon>Agaricomycetes</taxon>
        <taxon>Russulales</taxon>
        <taxon>Russulaceae</taxon>
        <taxon>Lactarius</taxon>
    </lineage>
</organism>
<dbReference type="InterPro" id="IPR009960">
    <property type="entry name" value="Fruit_body_lectin_fun"/>
</dbReference>
<reference evidence="1" key="1">
    <citation type="submission" date="2022-01" db="EMBL/GenBank/DDBJ databases">
        <title>Comparative genomics reveals a dynamic genome evolution in the ectomycorrhizal milk-cap (Lactarius) mushrooms.</title>
        <authorList>
            <consortium name="DOE Joint Genome Institute"/>
            <person name="Lebreton A."/>
            <person name="Tang N."/>
            <person name="Kuo A."/>
            <person name="LaButti K."/>
            <person name="Drula E."/>
            <person name="Barry K."/>
            <person name="Clum A."/>
            <person name="Lipzen A."/>
            <person name="Mousain D."/>
            <person name="Ng V."/>
            <person name="Wang R."/>
            <person name="Wang X."/>
            <person name="Dai Y."/>
            <person name="Henrissat B."/>
            <person name="Grigoriev I.V."/>
            <person name="Guerin-Laguette A."/>
            <person name="Yu F."/>
            <person name="Martin F.M."/>
        </authorList>
    </citation>
    <scope>NUCLEOTIDE SEQUENCE</scope>
    <source>
        <strain evidence="1">QP</strain>
    </source>
</reference>
<keyword evidence="2" id="KW-1185">Reference proteome</keyword>
<proteinExistence type="predicted"/>
<feature type="non-terminal residue" evidence="1">
    <location>
        <position position="78"/>
    </location>
</feature>
<evidence type="ECO:0000313" key="1">
    <source>
        <dbReference type="EMBL" id="KAH8987620.1"/>
    </source>
</evidence>
<sequence length="78" mass="9217">LQSHKRWGDIVTNLKNDQTACTINPEYYSNEHANRQRQREKQLTAYEVALVADLQGRRYSLEYYVTEGNVLEVRIVIF</sequence>
<dbReference type="EMBL" id="JAKELL010000046">
    <property type="protein sequence ID" value="KAH8987620.1"/>
    <property type="molecule type" value="Genomic_DNA"/>
</dbReference>
<dbReference type="Gene3D" id="2.60.270.20">
    <property type="entry name" value="Cytolysin/lectin"/>
    <property type="match status" value="1"/>
</dbReference>
<dbReference type="InterPro" id="IPR015926">
    <property type="entry name" value="Cytolysin/lectin"/>
</dbReference>
<dbReference type="Pfam" id="PF07367">
    <property type="entry name" value="FB_lectin"/>
    <property type="match status" value="1"/>
</dbReference>